<accession>A0ABP6MN69</accession>
<comment type="caution">
    <text evidence="2">The sequence shown here is derived from an EMBL/GenBank/DDBJ whole genome shotgun (WGS) entry which is preliminary data.</text>
</comment>
<evidence type="ECO:0000256" key="1">
    <source>
        <dbReference type="SAM" id="MobiDB-lite"/>
    </source>
</evidence>
<reference evidence="3" key="1">
    <citation type="journal article" date="2019" name="Int. J. Syst. Evol. Microbiol.">
        <title>The Global Catalogue of Microorganisms (GCM) 10K type strain sequencing project: providing services to taxonomists for standard genome sequencing and annotation.</title>
        <authorList>
            <consortium name="The Broad Institute Genomics Platform"/>
            <consortium name="The Broad Institute Genome Sequencing Center for Infectious Disease"/>
            <person name="Wu L."/>
            <person name="Ma J."/>
        </authorList>
    </citation>
    <scope>NUCLEOTIDE SEQUENCE [LARGE SCALE GENOMIC DNA]</scope>
    <source>
        <strain evidence="3">JCM 9092</strain>
    </source>
</reference>
<proteinExistence type="predicted"/>
<gene>
    <name evidence="2" type="ORF">GCM10010449_45480</name>
</gene>
<name>A0ABP6MN69_9ACTN</name>
<organism evidence="2 3">
    <name type="scientific">Streptomyces rectiviolaceus</name>
    <dbReference type="NCBI Taxonomy" id="332591"/>
    <lineage>
        <taxon>Bacteria</taxon>
        <taxon>Bacillati</taxon>
        <taxon>Actinomycetota</taxon>
        <taxon>Actinomycetes</taxon>
        <taxon>Kitasatosporales</taxon>
        <taxon>Streptomycetaceae</taxon>
        <taxon>Streptomyces</taxon>
    </lineage>
</organism>
<feature type="region of interest" description="Disordered" evidence="1">
    <location>
        <begin position="202"/>
        <end position="223"/>
    </location>
</feature>
<evidence type="ECO:0008006" key="4">
    <source>
        <dbReference type="Google" id="ProtNLM"/>
    </source>
</evidence>
<dbReference type="RefSeq" id="WP_344523230.1">
    <property type="nucleotide sequence ID" value="NZ_BAAAUG010000082.1"/>
</dbReference>
<sequence>MPLKYEDVIEADLSPLSDVAGAWRKMGDRFGELKGEYKKHVPRALANGKWQGEAFGVQQDAAKVTSFEYAAAKKEAQAIASLLKDAHTELTRLQKVLKDLVADAEAKDYKVDGSGKATYVGFDKLTAEQWESFIHDPDRTRLEAQARERAQGWTDEIAKAVKAIDESDQSIRRALDRAVTDTSPDGGGRNGFNASAVGDLKKAGAREESATQSNGWSADRKGEVTGPYADATATGVGYGKEGMAKAWVQLAHLTGQGEVTNGNFKLSGIADLTADARAMGTYGITDTGISADGGASAGVRGMVEGRVEGNHSGAYARGNYFAGAEAKAKAAVGLEKTGLGAEAFAGTKQSGAAGVEIGGIGIGGTLETWEGVGAEAFAGWEKDDDGKWHIGANAGLAAAVGGGAGAEITVDPAKVVDTVKDAGDALGEVGGALGDAGGAIKDGVVSIF</sequence>
<keyword evidence="3" id="KW-1185">Reference proteome</keyword>
<protein>
    <recommendedName>
        <fullName evidence="4">PE-PGRS family protein</fullName>
    </recommendedName>
</protein>
<dbReference type="EMBL" id="BAAAUG010000082">
    <property type="protein sequence ID" value="GAA3118318.1"/>
    <property type="molecule type" value="Genomic_DNA"/>
</dbReference>
<evidence type="ECO:0000313" key="2">
    <source>
        <dbReference type="EMBL" id="GAA3118318.1"/>
    </source>
</evidence>
<dbReference type="Proteomes" id="UP001501637">
    <property type="component" value="Unassembled WGS sequence"/>
</dbReference>
<evidence type="ECO:0000313" key="3">
    <source>
        <dbReference type="Proteomes" id="UP001501637"/>
    </source>
</evidence>